<dbReference type="AlphaFoldDB" id="A0A9Q0LNZ3"/>
<reference evidence="2" key="1">
    <citation type="submission" date="2022-10" db="EMBL/GenBank/DDBJ databases">
        <title>Novel sulphate-reducing endosymbionts in the free-living metamonad Anaeramoeba.</title>
        <authorList>
            <person name="Jerlstrom-Hultqvist J."/>
            <person name="Cepicka I."/>
            <person name="Gallot-Lavallee L."/>
            <person name="Salas-Leiva D."/>
            <person name="Curtis B.A."/>
            <person name="Zahonova K."/>
            <person name="Pipaliya S."/>
            <person name="Dacks J."/>
            <person name="Roger A.J."/>
        </authorList>
    </citation>
    <scope>NUCLEOTIDE SEQUENCE</scope>
    <source>
        <strain evidence="2">BMAN</strain>
    </source>
</reference>
<sequence length="205" mass="23357">MDHDIDLKIILLGESQAGKTCITKRVVFDSFEEQGPRTFGVSYCNKDYETREHQKYRFGFWDTAGEEEYDSLSTFYCRNAGCVLIVYDVTSRASFEGLARFIPKIPEAKPDAFLFLIATKIDLVKINPDARKITQEEGIQKAKALNAVFLEVSAKTGENIAILWESIGSRFEKVMAKVPKQIDATKKRIRLKKDANLKKKKKKCC</sequence>
<dbReference type="GO" id="GO:0003924">
    <property type="term" value="F:GTPase activity"/>
    <property type="evidence" value="ECO:0007669"/>
    <property type="project" value="InterPro"/>
</dbReference>
<dbReference type="SUPFAM" id="SSF52540">
    <property type="entry name" value="P-loop containing nucleoside triphosphate hydrolases"/>
    <property type="match status" value="1"/>
</dbReference>
<evidence type="ECO:0000313" key="3">
    <source>
        <dbReference type="Proteomes" id="UP001149090"/>
    </source>
</evidence>
<dbReference type="PROSITE" id="PS51421">
    <property type="entry name" value="RAS"/>
    <property type="match status" value="1"/>
</dbReference>
<dbReference type="PRINTS" id="PR00449">
    <property type="entry name" value="RASTRNSFRMNG"/>
</dbReference>
<dbReference type="InterPro" id="IPR001806">
    <property type="entry name" value="Small_GTPase"/>
</dbReference>
<protein>
    <submittedName>
        <fullName evidence="2">Rab gtpase</fullName>
    </submittedName>
</protein>
<proteinExistence type="predicted"/>
<dbReference type="CDD" id="cd00154">
    <property type="entry name" value="Rab"/>
    <property type="match status" value="1"/>
</dbReference>
<dbReference type="Gene3D" id="3.40.50.300">
    <property type="entry name" value="P-loop containing nucleotide triphosphate hydrolases"/>
    <property type="match status" value="1"/>
</dbReference>
<evidence type="ECO:0000256" key="1">
    <source>
        <dbReference type="ARBA" id="ARBA00022741"/>
    </source>
</evidence>
<accession>A0A9Q0LNZ3</accession>
<keyword evidence="3" id="KW-1185">Reference proteome</keyword>
<dbReference type="PROSITE" id="PS51419">
    <property type="entry name" value="RAB"/>
    <property type="match status" value="1"/>
</dbReference>
<dbReference type="GO" id="GO:0005525">
    <property type="term" value="F:GTP binding"/>
    <property type="evidence" value="ECO:0007669"/>
    <property type="project" value="InterPro"/>
</dbReference>
<dbReference type="SMART" id="SM00174">
    <property type="entry name" value="RHO"/>
    <property type="match status" value="1"/>
</dbReference>
<dbReference type="InterPro" id="IPR027417">
    <property type="entry name" value="P-loop_NTPase"/>
</dbReference>
<comment type="caution">
    <text evidence="2">The sequence shown here is derived from an EMBL/GenBank/DDBJ whole genome shotgun (WGS) entry which is preliminary data.</text>
</comment>
<dbReference type="OMA" id="PTCICIL"/>
<dbReference type="Pfam" id="PF00071">
    <property type="entry name" value="Ras"/>
    <property type="match status" value="1"/>
</dbReference>
<gene>
    <name evidence="2" type="ORF">M0811_06877</name>
</gene>
<dbReference type="EMBL" id="JAPDFW010000063">
    <property type="protein sequence ID" value="KAJ5076015.1"/>
    <property type="molecule type" value="Genomic_DNA"/>
</dbReference>
<dbReference type="InterPro" id="IPR005225">
    <property type="entry name" value="Small_GTP-bd"/>
</dbReference>
<dbReference type="Proteomes" id="UP001149090">
    <property type="component" value="Unassembled WGS sequence"/>
</dbReference>
<dbReference type="SMART" id="SM00173">
    <property type="entry name" value="RAS"/>
    <property type="match status" value="1"/>
</dbReference>
<name>A0A9Q0LNZ3_ANAIG</name>
<dbReference type="OrthoDB" id="25896at2759"/>
<evidence type="ECO:0000313" key="2">
    <source>
        <dbReference type="EMBL" id="KAJ5076015.1"/>
    </source>
</evidence>
<keyword evidence="1" id="KW-0547">Nucleotide-binding</keyword>
<dbReference type="PANTHER" id="PTHR47978">
    <property type="match status" value="1"/>
</dbReference>
<dbReference type="SMART" id="SM00175">
    <property type="entry name" value="RAB"/>
    <property type="match status" value="1"/>
</dbReference>
<dbReference type="NCBIfam" id="TIGR00231">
    <property type="entry name" value="small_GTP"/>
    <property type="match status" value="1"/>
</dbReference>
<organism evidence="2 3">
    <name type="scientific">Anaeramoeba ignava</name>
    <name type="common">Anaerobic marine amoeba</name>
    <dbReference type="NCBI Taxonomy" id="1746090"/>
    <lineage>
        <taxon>Eukaryota</taxon>
        <taxon>Metamonada</taxon>
        <taxon>Anaeramoebidae</taxon>
        <taxon>Anaeramoeba</taxon>
    </lineage>
</organism>